<accession>A0A517SBV6</accession>
<dbReference type="Gene3D" id="2.60.120.560">
    <property type="entry name" value="Exo-inulinase, domain 1"/>
    <property type="match status" value="1"/>
</dbReference>
<dbReference type="KEGG" id="ccos:Pan44_16340"/>
<dbReference type="SUPFAM" id="SSF51445">
    <property type="entry name" value="(Trans)glycosidases"/>
    <property type="match status" value="1"/>
</dbReference>
<sequence precursor="true">MLLLRRCVAILAFPLFAASIVSADDVLRPISQVWTFDLDTGGAGPAGFRTAIGTWVVANDGPGKVLQQTATSADSVFNLILRPDTLLENLEVSVRLKASAGVVDQGGGIVWRAKNAKTYYVARFNPLEDSFRVYKVVDGVRSQLGSVKVPGDKEWHTLRVTMNGASIVCTLDGAHEMAVEDQSIRGYGRVGLWSKADAQSSFDDFKASGTGYLVPPPAPPAETKEFEIRNQRAFLGGQEIDLWGLRCGNAFYSDAVTERFVRNFDNMNAHGINMVAAFIQGVNAGFPDGDAGFNGYSRHGKLLPETVRRIEFFVREADKRGMVVMLGCITPRKDQDFYDEADMQVALEETAKFLKEKKLRNVFVNLCDEFNHVQRADQPLTREPDGAAKKAKMQGWFKAINPDVECGVGAHWKADTGVTYPGMDVCIIQKGAAIPKEGWVINAEPIREDDFNNDGIFNATHKEAIFRNCRNYLDAPHAVFMFHSGHVQGITNYSGTAPHGEMGGYGTSQYDRGIRFYYDWVRDNVGRWEYPRHLPSAEFSIDAGSP</sequence>
<dbReference type="Proteomes" id="UP000315700">
    <property type="component" value="Chromosome"/>
</dbReference>
<dbReference type="EMBL" id="CP036271">
    <property type="protein sequence ID" value="QDT53611.1"/>
    <property type="molecule type" value="Genomic_DNA"/>
</dbReference>
<keyword evidence="3" id="KW-1185">Reference proteome</keyword>
<feature type="signal peptide" evidence="1">
    <location>
        <begin position="1"/>
        <end position="23"/>
    </location>
</feature>
<evidence type="ECO:0008006" key="4">
    <source>
        <dbReference type="Google" id="ProtNLM"/>
    </source>
</evidence>
<name>A0A517SBV6_9PLAN</name>
<protein>
    <recommendedName>
        <fullName evidence="4">DUF1080 domain-containing protein</fullName>
    </recommendedName>
</protein>
<dbReference type="InterPro" id="IPR017853">
    <property type="entry name" value="GH"/>
</dbReference>
<proteinExistence type="predicted"/>
<evidence type="ECO:0000313" key="2">
    <source>
        <dbReference type="EMBL" id="QDT53611.1"/>
    </source>
</evidence>
<dbReference type="AlphaFoldDB" id="A0A517SBV6"/>
<gene>
    <name evidence="2" type="ORF">Pan44_16340</name>
</gene>
<feature type="chain" id="PRO_5021858682" description="DUF1080 domain-containing protein" evidence="1">
    <location>
        <begin position="24"/>
        <end position="546"/>
    </location>
</feature>
<dbReference type="InParanoid" id="A0A517SBV6"/>
<evidence type="ECO:0000256" key="1">
    <source>
        <dbReference type="SAM" id="SignalP"/>
    </source>
</evidence>
<dbReference type="OrthoDB" id="256467at2"/>
<dbReference type="RefSeq" id="WP_145028953.1">
    <property type="nucleotide sequence ID" value="NZ_CP036271.1"/>
</dbReference>
<keyword evidence="1" id="KW-0732">Signal</keyword>
<evidence type="ECO:0000313" key="3">
    <source>
        <dbReference type="Proteomes" id="UP000315700"/>
    </source>
</evidence>
<dbReference type="Gene3D" id="3.20.20.80">
    <property type="entry name" value="Glycosidases"/>
    <property type="match status" value="1"/>
</dbReference>
<organism evidence="2 3">
    <name type="scientific">Caulifigura coniformis</name>
    <dbReference type="NCBI Taxonomy" id="2527983"/>
    <lineage>
        <taxon>Bacteria</taxon>
        <taxon>Pseudomonadati</taxon>
        <taxon>Planctomycetota</taxon>
        <taxon>Planctomycetia</taxon>
        <taxon>Planctomycetales</taxon>
        <taxon>Planctomycetaceae</taxon>
        <taxon>Caulifigura</taxon>
    </lineage>
</organism>
<reference evidence="2 3" key="1">
    <citation type="submission" date="2019-02" db="EMBL/GenBank/DDBJ databases">
        <title>Deep-cultivation of Planctomycetes and their phenomic and genomic characterization uncovers novel biology.</title>
        <authorList>
            <person name="Wiegand S."/>
            <person name="Jogler M."/>
            <person name="Boedeker C."/>
            <person name="Pinto D."/>
            <person name="Vollmers J."/>
            <person name="Rivas-Marin E."/>
            <person name="Kohn T."/>
            <person name="Peeters S.H."/>
            <person name="Heuer A."/>
            <person name="Rast P."/>
            <person name="Oberbeckmann S."/>
            <person name="Bunk B."/>
            <person name="Jeske O."/>
            <person name="Meyerdierks A."/>
            <person name="Storesund J.E."/>
            <person name="Kallscheuer N."/>
            <person name="Luecker S."/>
            <person name="Lage O.M."/>
            <person name="Pohl T."/>
            <person name="Merkel B.J."/>
            <person name="Hornburger P."/>
            <person name="Mueller R.-W."/>
            <person name="Bruemmer F."/>
            <person name="Labrenz M."/>
            <person name="Spormann A.M."/>
            <person name="Op den Camp H."/>
            <person name="Overmann J."/>
            <person name="Amann R."/>
            <person name="Jetten M.S.M."/>
            <person name="Mascher T."/>
            <person name="Medema M.H."/>
            <person name="Devos D.P."/>
            <person name="Kaster A.-K."/>
            <person name="Ovreas L."/>
            <person name="Rohde M."/>
            <person name="Galperin M.Y."/>
            <person name="Jogler C."/>
        </authorList>
    </citation>
    <scope>NUCLEOTIDE SEQUENCE [LARGE SCALE GENOMIC DNA]</scope>
    <source>
        <strain evidence="2 3">Pan44</strain>
    </source>
</reference>